<feature type="compositionally biased region" description="Low complexity" evidence="1">
    <location>
        <begin position="145"/>
        <end position="163"/>
    </location>
</feature>
<evidence type="ECO:0000256" key="1">
    <source>
        <dbReference type="SAM" id="MobiDB-lite"/>
    </source>
</evidence>
<gene>
    <name evidence="3" type="ORF">C8A01DRAFT_50957</name>
</gene>
<name>A0AAN6SLM7_9PEZI</name>
<evidence type="ECO:0000313" key="3">
    <source>
        <dbReference type="EMBL" id="KAK4032204.1"/>
    </source>
</evidence>
<sequence length="289" mass="31418">MCDNDPDIPFCSPQNGSQLQVGETVEITWNPLFFTTSTPQPSPQIFIQADFSITDNGPPETAGFTSAPLDPNTGVFPWPVLDTYLPRNSNYTTATLSIAAPLSHTSTNGTFVRIGAGTIRFPGPQVHILRAPATNLNTSLSNTAPQDNTQPQQEQDQQQQQQQTNPLAIALPITFGLLTALAMVIYALLKRHRPGLLARVNPFHHRRGGSSSNNTIWPGGDGERHSRGRRVRLKGRDVEIRVVKTDLEGLRANAARMVAVGGGVGGAGRGEGNVFREEVRRQEVDRGRV</sequence>
<dbReference type="Proteomes" id="UP001303115">
    <property type="component" value="Unassembled WGS sequence"/>
</dbReference>
<keyword evidence="2" id="KW-0472">Membrane</keyword>
<dbReference type="Pfam" id="PF14610">
    <property type="entry name" value="Psg1"/>
    <property type="match status" value="1"/>
</dbReference>
<evidence type="ECO:0000313" key="4">
    <source>
        <dbReference type="Proteomes" id="UP001303115"/>
    </source>
</evidence>
<comment type="caution">
    <text evidence="3">The sequence shown here is derived from an EMBL/GenBank/DDBJ whole genome shotgun (WGS) entry which is preliminary data.</text>
</comment>
<evidence type="ECO:0000256" key="2">
    <source>
        <dbReference type="SAM" id="Phobius"/>
    </source>
</evidence>
<feature type="region of interest" description="Disordered" evidence="1">
    <location>
        <begin position="137"/>
        <end position="163"/>
    </location>
</feature>
<keyword evidence="4" id="KW-1185">Reference proteome</keyword>
<feature type="region of interest" description="Disordered" evidence="1">
    <location>
        <begin position="207"/>
        <end position="228"/>
    </location>
</feature>
<keyword evidence="2" id="KW-1133">Transmembrane helix</keyword>
<organism evidence="3 4">
    <name type="scientific">Parachaetomium inaequale</name>
    <dbReference type="NCBI Taxonomy" id="2588326"/>
    <lineage>
        <taxon>Eukaryota</taxon>
        <taxon>Fungi</taxon>
        <taxon>Dikarya</taxon>
        <taxon>Ascomycota</taxon>
        <taxon>Pezizomycotina</taxon>
        <taxon>Sordariomycetes</taxon>
        <taxon>Sordariomycetidae</taxon>
        <taxon>Sordariales</taxon>
        <taxon>Chaetomiaceae</taxon>
        <taxon>Parachaetomium</taxon>
    </lineage>
</organism>
<dbReference type="EMBL" id="MU854635">
    <property type="protein sequence ID" value="KAK4032204.1"/>
    <property type="molecule type" value="Genomic_DNA"/>
</dbReference>
<protein>
    <submittedName>
        <fullName evidence="3">Uncharacterized protein</fullName>
    </submittedName>
</protein>
<accession>A0AAN6SLM7</accession>
<proteinExistence type="predicted"/>
<dbReference type="InterPro" id="IPR028000">
    <property type="entry name" value="Pma1"/>
</dbReference>
<feature type="transmembrane region" description="Helical" evidence="2">
    <location>
        <begin position="167"/>
        <end position="189"/>
    </location>
</feature>
<keyword evidence="2" id="KW-0812">Transmembrane</keyword>
<dbReference type="AlphaFoldDB" id="A0AAN6SLM7"/>
<reference evidence="4" key="1">
    <citation type="journal article" date="2023" name="Mol. Phylogenet. Evol.">
        <title>Genome-scale phylogeny and comparative genomics of the fungal order Sordariales.</title>
        <authorList>
            <person name="Hensen N."/>
            <person name="Bonometti L."/>
            <person name="Westerberg I."/>
            <person name="Brannstrom I.O."/>
            <person name="Guillou S."/>
            <person name="Cros-Aarteil S."/>
            <person name="Calhoun S."/>
            <person name="Haridas S."/>
            <person name="Kuo A."/>
            <person name="Mondo S."/>
            <person name="Pangilinan J."/>
            <person name="Riley R."/>
            <person name="LaButti K."/>
            <person name="Andreopoulos B."/>
            <person name="Lipzen A."/>
            <person name="Chen C."/>
            <person name="Yan M."/>
            <person name="Daum C."/>
            <person name="Ng V."/>
            <person name="Clum A."/>
            <person name="Steindorff A."/>
            <person name="Ohm R.A."/>
            <person name="Martin F."/>
            <person name="Silar P."/>
            <person name="Natvig D.O."/>
            <person name="Lalanne C."/>
            <person name="Gautier V."/>
            <person name="Ament-Velasquez S.L."/>
            <person name="Kruys A."/>
            <person name="Hutchinson M.I."/>
            <person name="Powell A.J."/>
            <person name="Barry K."/>
            <person name="Miller A.N."/>
            <person name="Grigoriev I.V."/>
            <person name="Debuchy R."/>
            <person name="Gladieux P."/>
            <person name="Hiltunen Thoren M."/>
            <person name="Johannesson H."/>
        </authorList>
    </citation>
    <scope>NUCLEOTIDE SEQUENCE [LARGE SCALE GENOMIC DNA]</scope>
    <source>
        <strain evidence="4">CBS 284.82</strain>
    </source>
</reference>